<gene>
    <name evidence="10" type="ORF">ENJ15_04090</name>
</gene>
<protein>
    <recommendedName>
        <fullName evidence="8">Cysteine desulfurase</fullName>
        <ecNumber evidence="8">2.8.1.7</ecNumber>
    </recommendedName>
</protein>
<name>A0A7V5VEY5_CALAY</name>
<evidence type="ECO:0000256" key="8">
    <source>
        <dbReference type="RuleBase" id="RU004506"/>
    </source>
</evidence>
<dbReference type="SUPFAM" id="SSF53383">
    <property type="entry name" value="PLP-dependent transferases"/>
    <property type="match status" value="1"/>
</dbReference>
<keyword evidence="5 8" id="KW-0663">Pyridoxal phosphate</keyword>
<evidence type="ECO:0000256" key="2">
    <source>
        <dbReference type="ARBA" id="ARBA00002824"/>
    </source>
</evidence>
<dbReference type="PROSITE" id="PS00595">
    <property type="entry name" value="AA_TRANSFER_CLASS_5"/>
    <property type="match status" value="1"/>
</dbReference>
<dbReference type="InterPro" id="IPR016454">
    <property type="entry name" value="Cysteine_dSase"/>
</dbReference>
<dbReference type="InterPro" id="IPR020578">
    <property type="entry name" value="Aminotrans_V_PyrdxlP_BS"/>
</dbReference>
<evidence type="ECO:0000259" key="9">
    <source>
        <dbReference type="Pfam" id="PF00266"/>
    </source>
</evidence>
<dbReference type="GO" id="GO:0006534">
    <property type="term" value="P:cysteine metabolic process"/>
    <property type="evidence" value="ECO:0007669"/>
    <property type="project" value="UniProtKB-UniRule"/>
</dbReference>
<dbReference type="PANTHER" id="PTHR43586:SF8">
    <property type="entry name" value="CYSTEINE DESULFURASE 1, CHLOROPLASTIC"/>
    <property type="match status" value="1"/>
</dbReference>
<dbReference type="InterPro" id="IPR015421">
    <property type="entry name" value="PyrdxlP-dep_Trfase_major"/>
</dbReference>
<accession>A0A7V5VEY5</accession>
<dbReference type="GO" id="GO:0031071">
    <property type="term" value="F:cysteine desulfurase activity"/>
    <property type="evidence" value="ECO:0007669"/>
    <property type="project" value="UniProtKB-UniRule"/>
</dbReference>
<dbReference type="AlphaFoldDB" id="A0A7V5VEY5"/>
<evidence type="ECO:0000256" key="5">
    <source>
        <dbReference type="ARBA" id="ARBA00022898"/>
    </source>
</evidence>
<evidence type="ECO:0000256" key="4">
    <source>
        <dbReference type="ARBA" id="ARBA00022679"/>
    </source>
</evidence>
<feature type="domain" description="Aminotransferase class V" evidence="9">
    <location>
        <begin position="36"/>
        <end position="405"/>
    </location>
</feature>
<dbReference type="NCBIfam" id="TIGR01979">
    <property type="entry name" value="sufS"/>
    <property type="match status" value="1"/>
</dbReference>
<dbReference type="EMBL" id="DRLI01000154">
    <property type="protein sequence ID" value="HHM02168.1"/>
    <property type="molecule type" value="Genomic_DNA"/>
</dbReference>
<comment type="caution">
    <text evidence="10">The sequence shown here is derived from an EMBL/GenBank/DDBJ whole genome shotgun (WGS) entry which is preliminary data.</text>
</comment>
<evidence type="ECO:0000256" key="3">
    <source>
        <dbReference type="ARBA" id="ARBA00010447"/>
    </source>
</evidence>
<evidence type="ECO:0000256" key="6">
    <source>
        <dbReference type="ARBA" id="ARBA00050776"/>
    </source>
</evidence>
<dbReference type="InterPro" id="IPR015424">
    <property type="entry name" value="PyrdxlP-dep_Trfase"/>
</dbReference>
<comment type="function">
    <text evidence="2 8">Catalyzes the removal of elemental sulfur and selenium atoms from L-cysteine, L-cystine, L-selenocysteine, and L-selenocystine to produce L-alanine.</text>
</comment>
<comment type="similarity">
    <text evidence="3 8">Belongs to the class-V pyridoxal-phosphate-dependent aminotransferase family. Csd subfamily.</text>
</comment>
<evidence type="ECO:0000313" key="10">
    <source>
        <dbReference type="EMBL" id="HHM02168.1"/>
    </source>
</evidence>
<evidence type="ECO:0000256" key="7">
    <source>
        <dbReference type="RuleBase" id="RU004504"/>
    </source>
</evidence>
<dbReference type="InterPro" id="IPR015422">
    <property type="entry name" value="PyrdxlP-dep_Trfase_small"/>
</dbReference>
<dbReference type="Proteomes" id="UP000885771">
    <property type="component" value="Unassembled WGS sequence"/>
</dbReference>
<evidence type="ECO:0000256" key="1">
    <source>
        <dbReference type="ARBA" id="ARBA00001933"/>
    </source>
</evidence>
<sequence length="416" mass="46364">MIREKGIVSSMELLDVEKIRADFPALHQQVHGRPLVYLDNAATTQKPLAVLEALQNYYRRDNANVHRGLHTLAERATEGFEKARETVARFINAPQSREVIFTRGTTESLNMLAHSYGHSFLKDDDEVIVSEMEHHSNIVPWFLLRDRIKIKVRFWPVEKDGRLDLEKLRKLISPRTRLISVSHMSNVLGTHNPLREIVKIAHEHGIHVSVDGAQSVPSMPVDVRELGCDFLAFSAHKMGGPTGIGALWGKAELLNKMTPYMGGGEMIAHVTTSGASWAEIPHKFEAGTPNIAGAIGFGAAVRYIEGIGMSKIHDYEQALTAALLEKMHTVEGLTIYGPLQNRGPAVSFKLEGVHPFDLTQFLDQLGIAIRVGHHCAEPLMNALGVSATTRVSLYYYNTPDETDYFVDALKRARDFF</sequence>
<proteinExistence type="inferred from homology"/>
<organism evidence="10">
    <name type="scientific">Caldithrix abyssi</name>
    <dbReference type="NCBI Taxonomy" id="187145"/>
    <lineage>
        <taxon>Bacteria</taxon>
        <taxon>Pseudomonadati</taxon>
        <taxon>Calditrichota</taxon>
        <taxon>Calditrichia</taxon>
        <taxon>Calditrichales</taxon>
        <taxon>Calditrichaceae</taxon>
        <taxon>Caldithrix</taxon>
    </lineage>
</organism>
<reference evidence="10" key="1">
    <citation type="journal article" date="2020" name="mSystems">
        <title>Genome- and Community-Level Interaction Insights into Carbon Utilization and Element Cycling Functions of Hydrothermarchaeota in Hydrothermal Sediment.</title>
        <authorList>
            <person name="Zhou Z."/>
            <person name="Liu Y."/>
            <person name="Xu W."/>
            <person name="Pan J."/>
            <person name="Luo Z.H."/>
            <person name="Li M."/>
        </authorList>
    </citation>
    <scope>NUCLEOTIDE SEQUENCE [LARGE SCALE GENOMIC DNA]</scope>
    <source>
        <strain evidence="10">HyVt-460</strain>
    </source>
</reference>
<dbReference type="EC" id="2.8.1.7" evidence="8"/>
<dbReference type="CDD" id="cd06453">
    <property type="entry name" value="SufS_like"/>
    <property type="match status" value="1"/>
</dbReference>
<comment type="cofactor">
    <cofactor evidence="1 7">
        <name>pyridoxal 5'-phosphate</name>
        <dbReference type="ChEBI" id="CHEBI:597326"/>
    </cofactor>
</comment>
<dbReference type="InterPro" id="IPR010970">
    <property type="entry name" value="Cys_dSase_SufS"/>
</dbReference>
<keyword evidence="4 8" id="KW-0808">Transferase</keyword>
<dbReference type="PIRSF" id="PIRSF005572">
    <property type="entry name" value="NifS"/>
    <property type="match status" value="1"/>
</dbReference>
<dbReference type="Gene3D" id="3.40.640.10">
    <property type="entry name" value="Type I PLP-dependent aspartate aminotransferase-like (Major domain)"/>
    <property type="match status" value="1"/>
</dbReference>
<dbReference type="GO" id="GO:0030170">
    <property type="term" value="F:pyridoxal phosphate binding"/>
    <property type="evidence" value="ECO:0007669"/>
    <property type="project" value="UniProtKB-UniRule"/>
</dbReference>
<comment type="catalytic activity">
    <reaction evidence="6 8">
        <text>(sulfur carrier)-H + L-cysteine = (sulfur carrier)-SH + L-alanine</text>
        <dbReference type="Rhea" id="RHEA:43892"/>
        <dbReference type="Rhea" id="RHEA-COMP:14737"/>
        <dbReference type="Rhea" id="RHEA-COMP:14739"/>
        <dbReference type="ChEBI" id="CHEBI:29917"/>
        <dbReference type="ChEBI" id="CHEBI:35235"/>
        <dbReference type="ChEBI" id="CHEBI:57972"/>
        <dbReference type="ChEBI" id="CHEBI:64428"/>
        <dbReference type="EC" id="2.8.1.7"/>
    </reaction>
</comment>
<dbReference type="InterPro" id="IPR000192">
    <property type="entry name" value="Aminotrans_V_dom"/>
</dbReference>
<dbReference type="Pfam" id="PF00266">
    <property type="entry name" value="Aminotran_5"/>
    <property type="match status" value="1"/>
</dbReference>
<dbReference type="Gene3D" id="3.90.1150.10">
    <property type="entry name" value="Aspartate Aminotransferase, domain 1"/>
    <property type="match status" value="1"/>
</dbReference>
<dbReference type="PANTHER" id="PTHR43586">
    <property type="entry name" value="CYSTEINE DESULFURASE"/>
    <property type="match status" value="1"/>
</dbReference>